<evidence type="ECO:0000313" key="1">
    <source>
        <dbReference type="EMBL" id="OMJ79454.1"/>
    </source>
</evidence>
<evidence type="ECO:0000313" key="2">
    <source>
        <dbReference type="Proteomes" id="UP000187209"/>
    </source>
</evidence>
<organism evidence="1 2">
    <name type="scientific">Stentor coeruleus</name>
    <dbReference type="NCBI Taxonomy" id="5963"/>
    <lineage>
        <taxon>Eukaryota</taxon>
        <taxon>Sar</taxon>
        <taxon>Alveolata</taxon>
        <taxon>Ciliophora</taxon>
        <taxon>Postciliodesmatophora</taxon>
        <taxon>Heterotrichea</taxon>
        <taxon>Heterotrichida</taxon>
        <taxon>Stentoridae</taxon>
        <taxon>Stentor</taxon>
    </lineage>
</organism>
<dbReference type="OrthoDB" id="325369at2759"/>
<reference evidence="1 2" key="1">
    <citation type="submission" date="2016-11" db="EMBL/GenBank/DDBJ databases">
        <title>The macronuclear genome of Stentor coeruleus: a giant cell with tiny introns.</title>
        <authorList>
            <person name="Slabodnick M."/>
            <person name="Ruby J.G."/>
            <person name="Reiff S.B."/>
            <person name="Swart E.C."/>
            <person name="Gosai S."/>
            <person name="Prabakaran S."/>
            <person name="Witkowska E."/>
            <person name="Larue G.E."/>
            <person name="Fisher S."/>
            <person name="Freeman R.M."/>
            <person name="Gunawardena J."/>
            <person name="Chu W."/>
            <person name="Stover N.A."/>
            <person name="Gregory B.D."/>
            <person name="Nowacki M."/>
            <person name="Derisi J."/>
            <person name="Roy S.W."/>
            <person name="Marshall W.F."/>
            <person name="Sood P."/>
        </authorList>
    </citation>
    <scope>NUCLEOTIDE SEQUENCE [LARGE SCALE GENOMIC DNA]</scope>
    <source>
        <strain evidence="1">WM001</strain>
    </source>
</reference>
<accession>A0A1R2BRR7</accession>
<sequence>MEKMLENPIKLPSLKKSSSSRIKDYLKAYSFTNILVSRPDTSHPAKTTRDEIIVRPFTIRNQFTSKLDKQKQSEDSKRKAELVYEISVAKSDKLEIVRDLSTYEYELSCKINIPEKLDIMAQSLASIPSSFDNVYSFASETDKISNLIKDGLNCLHEFRSQNFSSNLTSEYYKIREHNTLRRMQLLYKSIKKVSGVRVLISIKGDVFFENFLVSLATTDNEIVVNVPIKLDILAVDTLNQSVEMTSAIEQKILPHLYLVYNNRKLQVKFDENFPNEKISVIFNMKNWGKTSALLSQIDESIMLYITDPEYEKKINRSQILNFDQVLSTVPLKSLSDKLSHHLKYIDTDEKYDIEWIESSSEIFNRKEQTSKLMNEEYIKESLGTQAFTRVWEQELKINNTMCFIQCFSYHSLRKILIGVGGKSLEIKPESQAYKFIVGLQSIDIAKSPVTLCNSLELKKLIKSYFF</sequence>
<dbReference type="AlphaFoldDB" id="A0A1R2BRR7"/>
<dbReference type="EMBL" id="MPUH01000470">
    <property type="protein sequence ID" value="OMJ79454.1"/>
    <property type="molecule type" value="Genomic_DNA"/>
</dbReference>
<protein>
    <submittedName>
        <fullName evidence="1">Uncharacterized protein</fullName>
    </submittedName>
</protein>
<proteinExistence type="predicted"/>
<gene>
    <name evidence="1" type="ORF">SteCoe_20507</name>
</gene>
<dbReference type="Proteomes" id="UP000187209">
    <property type="component" value="Unassembled WGS sequence"/>
</dbReference>
<name>A0A1R2BRR7_9CILI</name>
<comment type="caution">
    <text evidence="1">The sequence shown here is derived from an EMBL/GenBank/DDBJ whole genome shotgun (WGS) entry which is preliminary data.</text>
</comment>
<keyword evidence="2" id="KW-1185">Reference proteome</keyword>